<comment type="caution">
    <text evidence="3">The sequence shown here is derived from an EMBL/GenBank/DDBJ whole genome shotgun (WGS) entry which is preliminary data.</text>
</comment>
<evidence type="ECO:0008006" key="5">
    <source>
        <dbReference type="Google" id="ProtNLM"/>
    </source>
</evidence>
<dbReference type="Gene3D" id="3.40.50.1110">
    <property type="entry name" value="SGNH hydrolase"/>
    <property type="match status" value="2"/>
</dbReference>
<organism evidence="3 4">
    <name type="scientific">Ilex paraguariensis</name>
    <name type="common">yerba mate</name>
    <dbReference type="NCBI Taxonomy" id="185542"/>
    <lineage>
        <taxon>Eukaryota</taxon>
        <taxon>Viridiplantae</taxon>
        <taxon>Streptophyta</taxon>
        <taxon>Embryophyta</taxon>
        <taxon>Tracheophyta</taxon>
        <taxon>Spermatophyta</taxon>
        <taxon>Magnoliopsida</taxon>
        <taxon>eudicotyledons</taxon>
        <taxon>Gunneridae</taxon>
        <taxon>Pentapetalae</taxon>
        <taxon>asterids</taxon>
        <taxon>campanulids</taxon>
        <taxon>Aquifoliales</taxon>
        <taxon>Aquifoliaceae</taxon>
        <taxon>Ilex</taxon>
    </lineage>
</organism>
<reference evidence="3 4" key="1">
    <citation type="submission" date="2024-02" db="EMBL/GenBank/DDBJ databases">
        <authorList>
            <person name="Vignale AGUSTIN F."/>
            <person name="Sosa J E."/>
            <person name="Modenutti C."/>
        </authorList>
    </citation>
    <scope>NUCLEOTIDE SEQUENCE [LARGE SCALE GENOMIC DNA]</scope>
</reference>
<protein>
    <recommendedName>
        <fullName evidence="5">GDSL esterase/lipase 5</fullName>
    </recommendedName>
</protein>
<name>A0ABC8ST12_9AQUA</name>
<dbReference type="FunFam" id="3.40.50.1110:FF:000003">
    <property type="entry name" value="GDSL esterase/lipase APG"/>
    <property type="match status" value="1"/>
</dbReference>
<dbReference type="EMBL" id="CAUOFW020003103">
    <property type="protein sequence ID" value="CAK9158053.1"/>
    <property type="molecule type" value="Genomic_DNA"/>
</dbReference>
<evidence type="ECO:0000256" key="1">
    <source>
        <dbReference type="ARBA" id="ARBA00008668"/>
    </source>
</evidence>
<accession>A0ABC8ST12</accession>
<keyword evidence="4" id="KW-1185">Reference proteome</keyword>
<dbReference type="Pfam" id="PF00657">
    <property type="entry name" value="Lipase_GDSL"/>
    <property type="match status" value="2"/>
</dbReference>
<gene>
    <name evidence="3" type="ORF">ILEXP_LOCUS26652</name>
</gene>
<dbReference type="PANTHER" id="PTHR45966">
    <property type="entry name" value="GDSL-LIKE LIPASE/ACYLHYDROLASE"/>
    <property type="match status" value="1"/>
</dbReference>
<evidence type="ECO:0000313" key="3">
    <source>
        <dbReference type="EMBL" id="CAK9158053.1"/>
    </source>
</evidence>
<dbReference type="InterPro" id="IPR001087">
    <property type="entry name" value="GDSL"/>
</dbReference>
<evidence type="ECO:0000256" key="2">
    <source>
        <dbReference type="ARBA" id="ARBA00022729"/>
    </source>
</evidence>
<dbReference type="SUPFAM" id="SSF52266">
    <property type="entry name" value="SGNH hydrolase"/>
    <property type="match status" value="2"/>
</dbReference>
<dbReference type="InterPro" id="IPR044552">
    <property type="entry name" value="GLIP1-5/GLL25"/>
</dbReference>
<dbReference type="Proteomes" id="UP001642360">
    <property type="component" value="Unassembled WGS sequence"/>
</dbReference>
<dbReference type="InterPro" id="IPR036514">
    <property type="entry name" value="SGNH_hydro_sf"/>
</dbReference>
<comment type="similarity">
    <text evidence="1">Belongs to the 'GDSL' lipolytic enzyme family.</text>
</comment>
<proteinExistence type="inferred from homology"/>
<sequence length="616" mass="68789">MRLCYSQLVSRHLVVPRRSRPAPLFSSSATPFVDSGNNNYIDNGPENPGNYKPFAQNGFFKEPTGRFSDGRIIVDYIAHVNGVNFASGGAGILSTTNQGQAIDLKTQLKHFEEVQNSLTKNLGDAETKELLSEAVYFISIGSNDYMGGYLGNPRMQEQHPPEEYVGMIIGRLTQAIQELHEKGGRKFGFLSLPPLGCLPALRALNTKSNEGSCFEEASTLALAHNNALKAVLTRIEHLFMGFKYSNSYFYNWLDDRINNPTKYAHVNGVHFASGGAGILSTTNQGQAIDLKTQLKHFEEVQNSLTKNLGDAETKELLSEAVYFISIGSNDYMGGYLGNPRMQEQHPPEEYAIDLKTQLKHFEEVQNSLTKNLGDAETKELLSEAVYFISIGSNDYMGGYLGNPRMQEQHPPEEYVGMIIGRLTQAIQELHEKGGRKFGFLSLPPLGCLPALRALNTKSNEGSCFEEASTLALVHNNALKAVLTRIEHLFMGFKYSNSYFYNWLDDRINNPTKYGLKDGVNACCGTGPYGGIFSCGGTKKVRKYQLCDNADDYVWWDSFHPTERIHEQFAKVLWDGPPSYVAPYNLKDLFLTINKEKLTIGDIVDNPENEQIFYESL</sequence>
<keyword evidence="2" id="KW-0732">Signal</keyword>
<evidence type="ECO:0000313" key="4">
    <source>
        <dbReference type="Proteomes" id="UP001642360"/>
    </source>
</evidence>
<dbReference type="AlphaFoldDB" id="A0ABC8ST12"/>
<dbReference type="PANTHER" id="PTHR45966:SF13">
    <property type="entry name" value="GDSL ESTERASE_LIPASE"/>
    <property type="match status" value="1"/>
</dbReference>